<feature type="region of interest" description="Disordered" evidence="1">
    <location>
        <begin position="600"/>
        <end position="619"/>
    </location>
</feature>
<dbReference type="Proteomes" id="UP000249061">
    <property type="component" value="Unassembled WGS sequence"/>
</dbReference>
<feature type="compositionally biased region" description="Low complexity" evidence="1">
    <location>
        <begin position="724"/>
        <end position="735"/>
    </location>
</feature>
<dbReference type="PROSITE" id="PS51257">
    <property type="entry name" value="PROKAR_LIPOPROTEIN"/>
    <property type="match status" value="1"/>
</dbReference>
<feature type="region of interest" description="Disordered" evidence="1">
    <location>
        <begin position="128"/>
        <end position="153"/>
    </location>
</feature>
<keyword evidence="2" id="KW-0732">Signal</keyword>
<protein>
    <submittedName>
        <fullName evidence="3">Uncharacterized protein</fullName>
    </submittedName>
</protein>
<evidence type="ECO:0000256" key="1">
    <source>
        <dbReference type="SAM" id="MobiDB-lite"/>
    </source>
</evidence>
<feature type="signal peptide" evidence="2">
    <location>
        <begin position="1"/>
        <end position="26"/>
    </location>
</feature>
<evidence type="ECO:0000256" key="2">
    <source>
        <dbReference type="SAM" id="SignalP"/>
    </source>
</evidence>
<feature type="compositionally biased region" description="Gly residues" evidence="1">
    <location>
        <begin position="740"/>
        <end position="749"/>
    </location>
</feature>
<feature type="compositionally biased region" description="Gly residues" evidence="1">
    <location>
        <begin position="545"/>
        <end position="579"/>
    </location>
</feature>
<evidence type="ECO:0000313" key="4">
    <source>
        <dbReference type="Proteomes" id="UP000249061"/>
    </source>
</evidence>
<sequence length="780" mass="75059">MRLPSRYLLLLSGLLAACSSNPPATGALRVEVEFNSSLTSRCVKVTATDGVVTRETDAIALAGKTSPLIIAIYPQGMLSSVDVQALGFADDACTTRTAPLEQSDVVAGHFEEPFGTVKLTLTRELPDAGSDGGLDAGTDGGVDAGVDGGTDGGLDSDGDGWNDDVDCQPNNPAIHPDAGETCSDGFDNDCNQLADCMESPKCDNTACPSGTCMGGGCVQPTETMCNDGFDNDGDNRADCLDDDCVGRSCDDGTACTSGDTCASDGGCAASITEACNETRTCFATPGLCNPDGGLCSYTPLTLPAGSCDDNNACTVQDACTNGACGGQPKTCPAPPTCFGTGVCQATLDGGCTYAPLIASSGCNDGNNCTTNDRCDGDGGCFGDLQTCTPPTNCHASSGTCDPSGACIWTAVSGGSCDAGMGPPGTCGANFVCDPVQTALFPFTPSNFTEAQLPADGGVATNFTANTTIDTDAVTATNGQTLPPSTVINGALVFRTTSLNVNGGVTVTINGSRPVIFAVTGSATIPNNAVIIANAGRQPSSCATSGNGGDGSDIGGGAGGRESGGGGGGFGTAGGLGGPADGHSGATGAANGNDTLIPLRGGCRGGNATPTNTAGGEGGGAIQLTVAGTLTLGGRIGAPGGGGGGAPANGNGGGGGGSGGAVLLEANVLTLQNSARVTANGGGGGEGSRGMAGDPGSIGRVDGATPATGGAGGSSGGGDGGDGAAGNTNAGNGDPPSEVDAGGGGGGGGHGRIRFNPRMTCSLGNSVVSPAHALGGSVPCN</sequence>
<proteinExistence type="predicted"/>
<feature type="compositionally biased region" description="Gly residues" evidence="1">
    <location>
        <begin position="679"/>
        <end position="689"/>
    </location>
</feature>
<feature type="region of interest" description="Disordered" evidence="1">
    <location>
        <begin position="537"/>
        <end position="592"/>
    </location>
</feature>
<evidence type="ECO:0000313" key="3">
    <source>
        <dbReference type="EMBL" id="PZR03493.1"/>
    </source>
</evidence>
<feature type="region of interest" description="Disordered" evidence="1">
    <location>
        <begin position="676"/>
        <end position="750"/>
    </location>
</feature>
<dbReference type="AlphaFoldDB" id="A0A2W5SRP7"/>
<accession>A0A2W5SRP7</accession>
<feature type="compositionally biased region" description="Gly residues" evidence="1">
    <location>
        <begin position="130"/>
        <end position="152"/>
    </location>
</feature>
<gene>
    <name evidence="3" type="ORF">DI536_35925</name>
</gene>
<feature type="compositionally biased region" description="Gly residues" evidence="1">
    <location>
        <begin position="708"/>
        <end position="723"/>
    </location>
</feature>
<organism evidence="3 4">
    <name type="scientific">Archangium gephyra</name>
    <dbReference type="NCBI Taxonomy" id="48"/>
    <lineage>
        <taxon>Bacteria</taxon>
        <taxon>Pseudomonadati</taxon>
        <taxon>Myxococcota</taxon>
        <taxon>Myxococcia</taxon>
        <taxon>Myxococcales</taxon>
        <taxon>Cystobacterineae</taxon>
        <taxon>Archangiaceae</taxon>
        <taxon>Archangium</taxon>
    </lineage>
</organism>
<name>A0A2W5SRP7_9BACT</name>
<dbReference type="EMBL" id="QFQP01000086">
    <property type="protein sequence ID" value="PZR03493.1"/>
    <property type="molecule type" value="Genomic_DNA"/>
</dbReference>
<comment type="caution">
    <text evidence="3">The sequence shown here is derived from an EMBL/GenBank/DDBJ whole genome shotgun (WGS) entry which is preliminary data.</text>
</comment>
<feature type="chain" id="PRO_5015913559" evidence="2">
    <location>
        <begin position="27"/>
        <end position="780"/>
    </location>
</feature>
<reference evidence="3 4" key="1">
    <citation type="submission" date="2017-08" db="EMBL/GenBank/DDBJ databases">
        <title>Infants hospitalized years apart are colonized by the same room-sourced microbial strains.</title>
        <authorList>
            <person name="Brooks B."/>
            <person name="Olm M.R."/>
            <person name="Firek B.A."/>
            <person name="Baker R."/>
            <person name="Thomas B.C."/>
            <person name="Morowitz M.J."/>
            <person name="Banfield J.F."/>
        </authorList>
    </citation>
    <scope>NUCLEOTIDE SEQUENCE [LARGE SCALE GENOMIC DNA]</scope>
    <source>
        <strain evidence="3">S2_003_000_R2_14</strain>
    </source>
</reference>